<comment type="function">
    <text evidence="9">Probably part of an ABC transporter complex. Responsible for energy coupling to the transport system.</text>
</comment>
<evidence type="ECO:0000313" key="13">
    <source>
        <dbReference type="Proteomes" id="UP000606889"/>
    </source>
</evidence>
<dbReference type="PANTHER" id="PTHR43553">
    <property type="entry name" value="HEAVY METAL TRANSPORTER"/>
    <property type="match status" value="1"/>
</dbReference>
<organism evidence="12 13">
    <name type="scientific">Christensenella tenuis</name>
    <dbReference type="NCBI Taxonomy" id="2763033"/>
    <lineage>
        <taxon>Bacteria</taxon>
        <taxon>Bacillati</taxon>
        <taxon>Bacillota</taxon>
        <taxon>Clostridia</taxon>
        <taxon>Christensenellales</taxon>
        <taxon>Christensenellaceae</taxon>
        <taxon>Christensenella</taxon>
    </lineage>
</organism>
<comment type="similarity">
    <text evidence="2 10">Belongs to the ABC transporter superfamily.</text>
</comment>
<dbReference type="EMBL" id="JACOON010000007">
    <property type="protein sequence ID" value="MBC5649190.1"/>
    <property type="molecule type" value="Genomic_DNA"/>
</dbReference>
<dbReference type="InterPro" id="IPR003593">
    <property type="entry name" value="AAA+_ATPase"/>
</dbReference>
<evidence type="ECO:0000256" key="2">
    <source>
        <dbReference type="ARBA" id="ARBA00005417"/>
    </source>
</evidence>
<reference evidence="12 13" key="1">
    <citation type="submission" date="2020-08" db="EMBL/GenBank/DDBJ databases">
        <title>Genome public.</title>
        <authorList>
            <person name="Liu C."/>
            <person name="Sun Q."/>
        </authorList>
    </citation>
    <scope>NUCLEOTIDE SEQUENCE [LARGE SCALE GENOMIC DNA]</scope>
    <source>
        <strain evidence="12 13">NSJ-35</strain>
    </source>
</reference>
<comment type="function">
    <text evidence="10">Part of an ABC transporter complex. Responsible for energy coupling to the transport system.</text>
</comment>
<sequence length="278" mass="31014">MDIIKTEGLSYCYEENSYALKQISITVPKEKTTAFLGGNGAGKSTFFLNLNGVFTPTEGEVYFKGEKINYKSKKVLRELRKKVGIVFQDPNDQLFSADVLSDISYGPLNLGCSEEETKAIVEDVVKWLAIEEFLDKPTHALSFGQKKRAALAGVLAMRPEVIILDEPTAGLDPSGVSEMLKLLNQLKKEKGLTVMLSTHDIDMIPLCCDYVYVFDHGKVVMAGECGEVFSQPEKLREHNLRLPRLSHLMEILQKEDGFDVDVRAATISEARRSIKGLF</sequence>
<dbReference type="CDD" id="cd03225">
    <property type="entry name" value="ABC_cobalt_CbiO_domain1"/>
    <property type="match status" value="1"/>
</dbReference>
<evidence type="ECO:0000256" key="10">
    <source>
        <dbReference type="RuleBase" id="RU364103"/>
    </source>
</evidence>
<dbReference type="InterPro" id="IPR003439">
    <property type="entry name" value="ABC_transporter-like_ATP-bd"/>
</dbReference>
<comment type="subcellular location">
    <subcellularLocation>
        <location evidence="1 10">Cell membrane</location>
        <topology evidence="1 10">Peripheral membrane protein</topology>
    </subcellularLocation>
</comment>
<evidence type="ECO:0000256" key="7">
    <source>
        <dbReference type="ARBA" id="ARBA00022967"/>
    </source>
</evidence>
<evidence type="ECO:0000256" key="8">
    <source>
        <dbReference type="ARBA" id="ARBA00023136"/>
    </source>
</evidence>
<dbReference type="GO" id="GO:0005524">
    <property type="term" value="F:ATP binding"/>
    <property type="evidence" value="ECO:0007669"/>
    <property type="project" value="UniProtKB-KW"/>
</dbReference>
<dbReference type="PROSITE" id="PS00211">
    <property type="entry name" value="ABC_TRANSPORTER_1"/>
    <property type="match status" value="1"/>
</dbReference>
<dbReference type="RefSeq" id="WP_186858639.1">
    <property type="nucleotide sequence ID" value="NZ_JACOON010000007.1"/>
</dbReference>
<keyword evidence="5 10" id="KW-0547">Nucleotide-binding</keyword>
<keyword evidence="7" id="KW-1278">Translocase</keyword>
<dbReference type="Gene3D" id="3.40.50.300">
    <property type="entry name" value="P-loop containing nucleotide triphosphate hydrolases"/>
    <property type="match status" value="1"/>
</dbReference>
<proteinExistence type="inferred from homology"/>
<feature type="domain" description="ABC transporter" evidence="11">
    <location>
        <begin position="4"/>
        <end position="241"/>
    </location>
</feature>
<evidence type="ECO:0000259" key="11">
    <source>
        <dbReference type="PROSITE" id="PS50893"/>
    </source>
</evidence>
<evidence type="ECO:0000313" key="12">
    <source>
        <dbReference type="EMBL" id="MBC5649190.1"/>
    </source>
</evidence>
<comment type="caution">
    <text evidence="12">The sequence shown here is derived from an EMBL/GenBank/DDBJ whole genome shotgun (WGS) entry which is preliminary data.</text>
</comment>
<dbReference type="SUPFAM" id="SSF52540">
    <property type="entry name" value="P-loop containing nucleoside triphosphate hydrolases"/>
    <property type="match status" value="1"/>
</dbReference>
<evidence type="ECO:0000256" key="1">
    <source>
        <dbReference type="ARBA" id="ARBA00004202"/>
    </source>
</evidence>
<keyword evidence="13" id="KW-1185">Reference proteome</keyword>
<evidence type="ECO:0000256" key="3">
    <source>
        <dbReference type="ARBA" id="ARBA00022448"/>
    </source>
</evidence>
<dbReference type="Proteomes" id="UP000606889">
    <property type="component" value="Unassembled WGS sequence"/>
</dbReference>
<dbReference type="InterPro" id="IPR027417">
    <property type="entry name" value="P-loop_NTPase"/>
</dbReference>
<keyword evidence="4 10" id="KW-1003">Cell membrane</keyword>
<protein>
    <recommendedName>
        <fullName evidence="10">ABC transporter ATP-binding protein</fullName>
    </recommendedName>
</protein>
<evidence type="ECO:0000256" key="9">
    <source>
        <dbReference type="ARBA" id="ARBA00025157"/>
    </source>
</evidence>
<accession>A0ABR7EHE8</accession>
<dbReference type="PROSITE" id="PS50893">
    <property type="entry name" value="ABC_TRANSPORTER_2"/>
    <property type="match status" value="1"/>
</dbReference>
<gene>
    <name evidence="12" type="ORF">H8S18_12650</name>
</gene>
<dbReference type="InterPro" id="IPR017871">
    <property type="entry name" value="ABC_transporter-like_CS"/>
</dbReference>
<keyword evidence="6 10" id="KW-0067">ATP-binding</keyword>
<keyword evidence="8 10" id="KW-0472">Membrane</keyword>
<name>A0ABR7EHE8_9FIRM</name>
<keyword evidence="3 10" id="KW-0813">Transport</keyword>
<dbReference type="SMART" id="SM00382">
    <property type="entry name" value="AAA"/>
    <property type="match status" value="1"/>
</dbReference>
<evidence type="ECO:0000256" key="4">
    <source>
        <dbReference type="ARBA" id="ARBA00022475"/>
    </source>
</evidence>
<dbReference type="InterPro" id="IPR015856">
    <property type="entry name" value="ABC_transpr_CbiO/EcfA_su"/>
</dbReference>
<dbReference type="PANTHER" id="PTHR43553:SF24">
    <property type="entry name" value="ENERGY-COUPLING FACTOR TRANSPORTER ATP-BINDING PROTEIN ECFA1"/>
    <property type="match status" value="1"/>
</dbReference>
<dbReference type="NCBIfam" id="TIGR01166">
    <property type="entry name" value="cbiO"/>
    <property type="match status" value="1"/>
</dbReference>
<evidence type="ECO:0000256" key="5">
    <source>
        <dbReference type="ARBA" id="ARBA00022741"/>
    </source>
</evidence>
<dbReference type="Pfam" id="PF00005">
    <property type="entry name" value="ABC_tran"/>
    <property type="match status" value="1"/>
</dbReference>
<dbReference type="InterPro" id="IPR005876">
    <property type="entry name" value="Co_trans_ATP-bd"/>
</dbReference>
<dbReference type="InterPro" id="IPR050095">
    <property type="entry name" value="ECF_ABC_transporter_ATP-bd"/>
</dbReference>
<evidence type="ECO:0000256" key="6">
    <source>
        <dbReference type="ARBA" id="ARBA00022840"/>
    </source>
</evidence>